<dbReference type="GO" id="GO:0000724">
    <property type="term" value="P:double-strand break repair via homologous recombination"/>
    <property type="evidence" value="ECO:0007669"/>
    <property type="project" value="InterPro"/>
</dbReference>
<dbReference type="InterPro" id="IPR020588">
    <property type="entry name" value="RecA_ATP-bd"/>
</dbReference>
<dbReference type="GO" id="GO:0000400">
    <property type="term" value="F:four-way junction DNA binding"/>
    <property type="evidence" value="ECO:0007669"/>
    <property type="project" value="TreeGrafter"/>
</dbReference>
<name>A0A9Q1JSK2_9CARY</name>
<feature type="domain" description="RecA family profile 1" evidence="1">
    <location>
        <begin position="29"/>
        <end position="215"/>
    </location>
</feature>
<dbReference type="InterPro" id="IPR013632">
    <property type="entry name" value="Rad51_C"/>
</dbReference>
<dbReference type="Gene3D" id="3.40.50.300">
    <property type="entry name" value="P-loop containing nucleotide triphosphate hydrolases"/>
    <property type="match status" value="1"/>
</dbReference>
<evidence type="ECO:0000313" key="3">
    <source>
        <dbReference type="Proteomes" id="UP001153076"/>
    </source>
</evidence>
<dbReference type="GO" id="GO:0005524">
    <property type="term" value="F:ATP binding"/>
    <property type="evidence" value="ECO:0007669"/>
    <property type="project" value="InterPro"/>
</dbReference>
<gene>
    <name evidence="2" type="ORF">Cgig2_020900</name>
</gene>
<sequence length="320" mass="35180">MANRLINEMGLPKSIANIFAARNIKTAKFCLKLALLASLPSNYGGLDGHVIYVDVESKFSSRRMIEIGSRSFPEVFFRKGMAKEMAGRILVLQPGSTAEFTESLQQIKVSLLRNKLKLLIIDSMAAVVSGYIFFPSSLLLSSPSLCPAGSRMASILKLQSELANSRYLRLDASPYVSYREYEQSNPSKHGLGWHISFIKSLAELSRIPVVVTNQVRSHIHEEVSMFPSQRTDGMSGDGRPCSSTHSDFHLIAAMGTHWAHAVSVRLILEAVSGQRFMKIAKSPISPPLQFRYEINASGISFLSDGVEVSGPQINAIHSHG</sequence>
<dbReference type="SUPFAM" id="SSF52540">
    <property type="entry name" value="P-loop containing nucleoside triphosphate hydrolases"/>
    <property type="match status" value="1"/>
</dbReference>
<evidence type="ECO:0000313" key="2">
    <source>
        <dbReference type="EMBL" id="KAJ8430265.1"/>
    </source>
</evidence>
<dbReference type="PANTHER" id="PTHR46456">
    <property type="entry name" value="DNA REPAIR PROTEIN RAD51 HOMOLOG 2"/>
    <property type="match status" value="1"/>
</dbReference>
<protein>
    <recommendedName>
        <fullName evidence="1">RecA family profile 1 domain-containing protein</fullName>
    </recommendedName>
</protein>
<dbReference type="PANTHER" id="PTHR46456:SF1">
    <property type="entry name" value="DNA REPAIR PROTEIN RAD51 HOMOLOG 2"/>
    <property type="match status" value="1"/>
</dbReference>
<dbReference type="Pfam" id="PF08423">
    <property type="entry name" value="Rad51"/>
    <property type="match status" value="1"/>
</dbReference>
<keyword evidence="3" id="KW-1185">Reference proteome</keyword>
<dbReference type="InterPro" id="IPR030548">
    <property type="entry name" value="RAD51B"/>
</dbReference>
<dbReference type="GO" id="GO:0003697">
    <property type="term" value="F:single-stranded DNA binding"/>
    <property type="evidence" value="ECO:0007669"/>
    <property type="project" value="TreeGrafter"/>
</dbReference>
<dbReference type="GO" id="GO:0140664">
    <property type="term" value="F:ATP-dependent DNA damage sensor activity"/>
    <property type="evidence" value="ECO:0007669"/>
    <property type="project" value="InterPro"/>
</dbReference>
<dbReference type="AlphaFoldDB" id="A0A9Q1JSK2"/>
<reference evidence="2" key="1">
    <citation type="submission" date="2022-04" db="EMBL/GenBank/DDBJ databases">
        <title>Carnegiea gigantea Genome sequencing and assembly v2.</title>
        <authorList>
            <person name="Copetti D."/>
            <person name="Sanderson M.J."/>
            <person name="Burquez A."/>
            <person name="Wojciechowski M.F."/>
        </authorList>
    </citation>
    <scope>NUCLEOTIDE SEQUENCE</scope>
    <source>
        <strain evidence="2">SGP5-SGP5p</strain>
        <tissue evidence="2">Aerial part</tissue>
    </source>
</reference>
<accession>A0A9Q1JSK2</accession>
<comment type="caution">
    <text evidence="2">The sequence shown here is derived from an EMBL/GenBank/DDBJ whole genome shotgun (WGS) entry which is preliminary data.</text>
</comment>
<dbReference type="PROSITE" id="PS50162">
    <property type="entry name" value="RECA_2"/>
    <property type="match status" value="1"/>
</dbReference>
<dbReference type="EMBL" id="JAKOGI010000813">
    <property type="protein sequence ID" value="KAJ8430265.1"/>
    <property type="molecule type" value="Genomic_DNA"/>
</dbReference>
<dbReference type="OrthoDB" id="5957327at2759"/>
<proteinExistence type="predicted"/>
<evidence type="ECO:0000259" key="1">
    <source>
        <dbReference type="PROSITE" id="PS50162"/>
    </source>
</evidence>
<dbReference type="GO" id="GO:0003690">
    <property type="term" value="F:double-stranded DNA binding"/>
    <property type="evidence" value="ECO:0007669"/>
    <property type="project" value="TreeGrafter"/>
</dbReference>
<dbReference type="InterPro" id="IPR027417">
    <property type="entry name" value="P-loop_NTPase"/>
</dbReference>
<dbReference type="GO" id="GO:0005657">
    <property type="term" value="C:replication fork"/>
    <property type="evidence" value="ECO:0007669"/>
    <property type="project" value="TreeGrafter"/>
</dbReference>
<dbReference type="Proteomes" id="UP001153076">
    <property type="component" value="Unassembled WGS sequence"/>
</dbReference>
<organism evidence="2 3">
    <name type="scientific">Carnegiea gigantea</name>
    <dbReference type="NCBI Taxonomy" id="171969"/>
    <lineage>
        <taxon>Eukaryota</taxon>
        <taxon>Viridiplantae</taxon>
        <taxon>Streptophyta</taxon>
        <taxon>Embryophyta</taxon>
        <taxon>Tracheophyta</taxon>
        <taxon>Spermatophyta</taxon>
        <taxon>Magnoliopsida</taxon>
        <taxon>eudicotyledons</taxon>
        <taxon>Gunneridae</taxon>
        <taxon>Pentapetalae</taxon>
        <taxon>Caryophyllales</taxon>
        <taxon>Cactineae</taxon>
        <taxon>Cactaceae</taxon>
        <taxon>Cactoideae</taxon>
        <taxon>Echinocereeae</taxon>
        <taxon>Carnegiea</taxon>
    </lineage>
</organism>
<dbReference type="GO" id="GO:0033063">
    <property type="term" value="C:Rad51B-Rad51C-Rad51D-XRCC2 complex"/>
    <property type="evidence" value="ECO:0007669"/>
    <property type="project" value="InterPro"/>
</dbReference>